<comment type="caution">
    <text evidence="3">The sequence shown here is derived from an EMBL/GenBank/DDBJ whole genome shotgun (WGS) entry which is preliminary data.</text>
</comment>
<organism evidence="3 4">
    <name type="scientific">Dendrobium nobile</name>
    <name type="common">Orchid</name>
    <dbReference type="NCBI Taxonomy" id="94219"/>
    <lineage>
        <taxon>Eukaryota</taxon>
        <taxon>Viridiplantae</taxon>
        <taxon>Streptophyta</taxon>
        <taxon>Embryophyta</taxon>
        <taxon>Tracheophyta</taxon>
        <taxon>Spermatophyta</taxon>
        <taxon>Magnoliopsida</taxon>
        <taxon>Liliopsida</taxon>
        <taxon>Asparagales</taxon>
        <taxon>Orchidaceae</taxon>
        <taxon>Epidendroideae</taxon>
        <taxon>Malaxideae</taxon>
        <taxon>Dendrobiinae</taxon>
        <taxon>Dendrobium</taxon>
    </lineage>
</organism>
<gene>
    <name evidence="3" type="ORF">KFK09_001388</name>
</gene>
<evidence type="ECO:0000313" key="4">
    <source>
        <dbReference type="Proteomes" id="UP000829196"/>
    </source>
</evidence>
<dbReference type="EMBL" id="JAGYWB010000002">
    <property type="protein sequence ID" value="KAI0528845.1"/>
    <property type="molecule type" value="Genomic_DNA"/>
</dbReference>
<evidence type="ECO:0000313" key="3">
    <source>
        <dbReference type="EMBL" id="KAI0528845.1"/>
    </source>
</evidence>
<protein>
    <recommendedName>
        <fullName evidence="5">DUF4216 domain-containing protein</fullName>
    </recommendedName>
</protein>
<keyword evidence="2" id="KW-0812">Transmembrane</keyword>
<dbReference type="AlphaFoldDB" id="A0A8T3CAQ9"/>
<proteinExistence type="predicted"/>
<keyword evidence="2" id="KW-1133">Transmembrane helix</keyword>
<sequence>MGPDIRVNVYSGCIVNGVKFLVNQRDIRRVTQNSGVSVQGSHKDESIDFYGVLTDVVDLSYIDGNHVVLFKCKWFDLEHKKPIVIDDDFTSINMSKTCLLSHGSRKADKLSNNSNYSHLFAPSTSNNVQSSLKNDASHVVSTLNNGGLPIGEASPIADRPSLPHSSAPETEKTIIASSSNKKRGPNRGVALEEHYRTKDKSPYLSLSQHAKCSQSRKTTTSFRIELYKEEFTDKENKWVSEDCEDKMMEIREKIIDDGGIVDETIICAEVLGETSSYIRGLGYGPKPIKKTKIVRSNASTEREIELETSLKVIQDKYEEQNEAIQFFSEMRLSGLEPDDITIRCLLCAICDCFEYLALCSFVLSSGTPLLSRGCYYVFVVPLFVGCPLSCFVPSRTVVLIYSWVIYLLAAWGHLATLYIGMEYMRTHNFKLAEQAWANRPTNIGRMMRNSTSTDGNGHAELFMALQPEITTCGNKAKTFTMRVRFLVGKAIIVTTFIADDIRNVQL</sequence>
<dbReference type="PANTHER" id="PTHR48258:SF6">
    <property type="entry name" value="LEUCINE-RICH REPEAT DOMAIN, L DOMAIN-CONTAINING PROTEIN"/>
    <property type="match status" value="1"/>
</dbReference>
<accession>A0A8T3CAQ9</accession>
<feature type="transmembrane region" description="Helical" evidence="2">
    <location>
        <begin position="400"/>
        <end position="420"/>
    </location>
</feature>
<evidence type="ECO:0008006" key="5">
    <source>
        <dbReference type="Google" id="ProtNLM"/>
    </source>
</evidence>
<feature type="region of interest" description="Disordered" evidence="1">
    <location>
        <begin position="150"/>
        <end position="187"/>
    </location>
</feature>
<evidence type="ECO:0000256" key="2">
    <source>
        <dbReference type="SAM" id="Phobius"/>
    </source>
</evidence>
<evidence type="ECO:0000256" key="1">
    <source>
        <dbReference type="SAM" id="MobiDB-lite"/>
    </source>
</evidence>
<dbReference type="Proteomes" id="UP000829196">
    <property type="component" value="Unassembled WGS sequence"/>
</dbReference>
<name>A0A8T3CAQ9_DENNO</name>
<reference evidence="3" key="1">
    <citation type="journal article" date="2022" name="Front. Genet.">
        <title>Chromosome-Scale Assembly of the Dendrobium nobile Genome Provides Insights Into the Molecular Mechanism of the Biosynthesis of the Medicinal Active Ingredient of Dendrobium.</title>
        <authorList>
            <person name="Xu Q."/>
            <person name="Niu S.-C."/>
            <person name="Li K.-L."/>
            <person name="Zheng P.-J."/>
            <person name="Zhang X.-J."/>
            <person name="Jia Y."/>
            <person name="Liu Y."/>
            <person name="Niu Y.-X."/>
            <person name="Yu L.-H."/>
            <person name="Chen D.-F."/>
            <person name="Zhang G.-Q."/>
        </authorList>
    </citation>
    <scope>NUCLEOTIDE SEQUENCE</scope>
    <source>
        <tissue evidence="3">Leaf</tissue>
    </source>
</reference>
<feature type="transmembrane region" description="Helical" evidence="2">
    <location>
        <begin position="375"/>
        <end position="394"/>
    </location>
</feature>
<keyword evidence="4" id="KW-1185">Reference proteome</keyword>
<keyword evidence="2" id="KW-0472">Membrane</keyword>
<dbReference type="PANTHER" id="PTHR48258">
    <property type="entry name" value="DUF4218 DOMAIN-CONTAINING PROTEIN-RELATED"/>
    <property type="match status" value="1"/>
</dbReference>